<sequence length="704" mass="76724">MNMFRRDKDSTGQTPVVPPRPSKEDLDNPITHSLNKQDAGVTSASQENNNESTNELIPKTKKTGVMGVMQKVNPFKSTSQGPSTVSKAPSSESLEQGTDSTQNPGMLKGVIQKVNPFKSTPQVSKAPSSESLEQGRVPDSNQNPGMLKGVMQKVNPFKSSTQVPKSDPQDDCTDPQETGKELPAKQNPGKIAGMMQKVNPFKSSQPKDTQLLQDDLSSSEGSLADNNNLPEKQNPGMFRGMMQKVNPFKSYTQMPNDECQTDSAVPFKTQENQAIHSEHSSSSESLDDSTIERHSIWYTDGDASSEVKNQPAEAPKKRTMTFRIKRILPSALFGSGAKDSATASSEVQALPQEAVEVQTLQMAEVLVPSEGTVLDPLEDEEGLLGWWRTVEGWDEWNEANQNDDAEEVVEQAADRVFMAARLFVRFFNQRGASLQQRILELLSLADAADSFHKKTVTASVGGGLASVAGSVTTITGLILAPFTAGTSLIVTAVGIGVATAGGVASASANITDTVHSKTDRKKVEKMIQDYQDEIKDIKECLEFLQEGMETLEEWNFEKYAESISKKHLNQNVKHVMKEGGRAGKALMINTESLISTVQVLGVAGGAAKAAQVMSVTTGVMSGLFLALDVFFLAKDSMELKKGAKTEFAAKIREVCKDLQDGLLELNRIKEQLQKTMDGIEVEVEEEEDEEQLKSDLKKLVELEE</sequence>
<feature type="transmembrane region" description="Helical" evidence="4">
    <location>
        <begin position="586"/>
        <end position="606"/>
    </location>
</feature>
<dbReference type="GO" id="GO:0042157">
    <property type="term" value="P:lipoprotein metabolic process"/>
    <property type="evidence" value="ECO:0007669"/>
    <property type="project" value="InterPro"/>
</dbReference>
<dbReference type="InterPro" id="IPR008405">
    <property type="entry name" value="ApoL"/>
</dbReference>
<keyword evidence="2" id="KW-0175">Coiled coil</keyword>
<dbReference type="GeneID" id="108874167"/>
<feature type="compositionally biased region" description="Polar residues" evidence="3">
    <location>
        <begin position="201"/>
        <end position="231"/>
    </location>
</feature>
<dbReference type="AlphaFoldDB" id="A0AAJ8DU14"/>
<dbReference type="RefSeq" id="XP_050931496.1">
    <property type="nucleotide sequence ID" value="XM_051075539.1"/>
</dbReference>
<feature type="transmembrane region" description="Helical" evidence="4">
    <location>
        <begin position="460"/>
        <end position="482"/>
    </location>
</feature>
<feature type="compositionally biased region" description="Polar residues" evidence="3">
    <location>
        <begin position="30"/>
        <end position="55"/>
    </location>
</feature>
<evidence type="ECO:0000256" key="1">
    <source>
        <dbReference type="ARBA" id="ARBA00010090"/>
    </source>
</evidence>
<feature type="compositionally biased region" description="Polar residues" evidence="3">
    <location>
        <begin position="117"/>
        <end position="132"/>
    </location>
</feature>
<dbReference type="Proteomes" id="UP000694890">
    <property type="component" value="Linkage group LG14"/>
</dbReference>
<keyword evidence="4" id="KW-1133">Transmembrane helix</keyword>
<accession>A0AAJ8DU14</accession>
<dbReference type="PANTHER" id="PTHR14096:SF61">
    <property type="entry name" value="APOLIPOPROTEIN L6-LIKE"/>
    <property type="match status" value="1"/>
</dbReference>
<feature type="coiled-coil region" evidence="2">
    <location>
        <begin position="520"/>
        <end position="547"/>
    </location>
</feature>
<dbReference type="GO" id="GO:0006869">
    <property type="term" value="P:lipid transport"/>
    <property type="evidence" value="ECO:0007669"/>
    <property type="project" value="InterPro"/>
</dbReference>
<feature type="coiled-coil region" evidence="2">
    <location>
        <begin position="655"/>
        <end position="689"/>
    </location>
</feature>
<feature type="transmembrane region" description="Helical" evidence="4">
    <location>
        <begin position="612"/>
        <end position="633"/>
    </location>
</feature>
<keyword evidence="4" id="KW-0812">Transmembrane</keyword>
<evidence type="ECO:0000313" key="5">
    <source>
        <dbReference type="Proteomes" id="UP000694890"/>
    </source>
</evidence>
<evidence type="ECO:0000313" key="6">
    <source>
        <dbReference type="RefSeq" id="XP_050931496.1"/>
    </source>
</evidence>
<dbReference type="PANTHER" id="PTHR14096">
    <property type="entry name" value="APOLIPOPROTEIN L"/>
    <property type="match status" value="1"/>
</dbReference>
<feature type="transmembrane region" description="Helical" evidence="4">
    <location>
        <begin position="488"/>
        <end position="511"/>
    </location>
</feature>
<feature type="compositionally biased region" description="Basic and acidic residues" evidence="3">
    <location>
        <begin position="1"/>
        <end position="10"/>
    </location>
</feature>
<protein>
    <submittedName>
        <fullName evidence="6">LOW QUALITY PROTEIN: uncharacterized protein LOC108874167</fullName>
    </submittedName>
</protein>
<name>A0AAJ8DU14_LATCA</name>
<organism evidence="5 6">
    <name type="scientific">Lates calcarifer</name>
    <name type="common">Barramundi</name>
    <name type="synonym">Holocentrus calcarifer</name>
    <dbReference type="NCBI Taxonomy" id="8187"/>
    <lineage>
        <taxon>Eukaryota</taxon>
        <taxon>Metazoa</taxon>
        <taxon>Chordata</taxon>
        <taxon>Craniata</taxon>
        <taxon>Vertebrata</taxon>
        <taxon>Euteleostomi</taxon>
        <taxon>Actinopterygii</taxon>
        <taxon>Neopterygii</taxon>
        <taxon>Teleostei</taxon>
        <taxon>Neoteleostei</taxon>
        <taxon>Acanthomorphata</taxon>
        <taxon>Carangaria</taxon>
        <taxon>Carangaria incertae sedis</taxon>
        <taxon>Centropomidae</taxon>
        <taxon>Lates</taxon>
    </lineage>
</organism>
<feature type="compositionally biased region" description="Polar residues" evidence="3">
    <location>
        <begin position="75"/>
        <end position="104"/>
    </location>
</feature>
<dbReference type="GO" id="GO:0016020">
    <property type="term" value="C:membrane"/>
    <property type="evidence" value="ECO:0007669"/>
    <property type="project" value="TreeGrafter"/>
</dbReference>
<dbReference type="GO" id="GO:0008289">
    <property type="term" value="F:lipid binding"/>
    <property type="evidence" value="ECO:0007669"/>
    <property type="project" value="InterPro"/>
</dbReference>
<dbReference type="KEGG" id="lcf:108874167"/>
<comment type="similarity">
    <text evidence="1">Belongs to the apolipoprotein L family.</text>
</comment>
<dbReference type="GO" id="GO:0005576">
    <property type="term" value="C:extracellular region"/>
    <property type="evidence" value="ECO:0007669"/>
    <property type="project" value="InterPro"/>
</dbReference>
<evidence type="ECO:0000256" key="3">
    <source>
        <dbReference type="SAM" id="MobiDB-lite"/>
    </source>
</evidence>
<reference evidence="6" key="1">
    <citation type="submission" date="2025-08" db="UniProtKB">
        <authorList>
            <consortium name="RefSeq"/>
        </authorList>
    </citation>
    <scope>IDENTIFICATION</scope>
    <source>
        <tissue evidence="6">Brain</tissue>
    </source>
</reference>
<evidence type="ECO:0000256" key="2">
    <source>
        <dbReference type="SAM" id="Coils"/>
    </source>
</evidence>
<evidence type="ECO:0000256" key="4">
    <source>
        <dbReference type="SAM" id="Phobius"/>
    </source>
</evidence>
<dbReference type="Pfam" id="PF05461">
    <property type="entry name" value="ApoL"/>
    <property type="match status" value="1"/>
</dbReference>
<gene>
    <name evidence="6" type="primary">LOC108874167</name>
</gene>
<proteinExistence type="inferred from homology"/>
<dbReference type="Gene3D" id="1.20.1170.10">
    <property type="match status" value="1"/>
</dbReference>
<feature type="region of interest" description="Disordered" evidence="3">
    <location>
        <begin position="1"/>
        <end position="236"/>
    </location>
</feature>
<keyword evidence="4" id="KW-0472">Membrane</keyword>